<feature type="region of interest" description="Disordered" evidence="1">
    <location>
        <begin position="40"/>
        <end position="83"/>
    </location>
</feature>
<gene>
    <name evidence="3" type="ORF">PCL_01494</name>
</gene>
<feature type="transmembrane region" description="Helical" evidence="2">
    <location>
        <begin position="108"/>
        <end position="126"/>
    </location>
</feature>
<keyword evidence="2" id="KW-0812">Transmembrane</keyword>
<evidence type="ECO:0000313" key="3">
    <source>
        <dbReference type="EMBL" id="PWI69109.1"/>
    </source>
</evidence>
<comment type="caution">
    <text evidence="3">The sequence shown here is derived from an EMBL/GenBank/DDBJ whole genome shotgun (WGS) entry which is preliminary data.</text>
</comment>
<feature type="compositionally biased region" description="Polar residues" evidence="1">
    <location>
        <begin position="40"/>
        <end position="62"/>
    </location>
</feature>
<dbReference type="AlphaFoldDB" id="A0A2U3E3Q1"/>
<evidence type="ECO:0000256" key="1">
    <source>
        <dbReference type="SAM" id="MobiDB-lite"/>
    </source>
</evidence>
<keyword evidence="2" id="KW-0472">Membrane</keyword>
<organism evidence="3 4">
    <name type="scientific">Purpureocillium lilacinum</name>
    <name type="common">Paecilomyces lilacinus</name>
    <dbReference type="NCBI Taxonomy" id="33203"/>
    <lineage>
        <taxon>Eukaryota</taxon>
        <taxon>Fungi</taxon>
        <taxon>Dikarya</taxon>
        <taxon>Ascomycota</taxon>
        <taxon>Pezizomycotina</taxon>
        <taxon>Sordariomycetes</taxon>
        <taxon>Hypocreomycetidae</taxon>
        <taxon>Hypocreales</taxon>
        <taxon>Ophiocordycipitaceae</taxon>
        <taxon>Purpureocillium</taxon>
    </lineage>
</organism>
<dbReference type="Proteomes" id="UP000245956">
    <property type="component" value="Unassembled WGS sequence"/>
</dbReference>
<evidence type="ECO:0000256" key="2">
    <source>
        <dbReference type="SAM" id="Phobius"/>
    </source>
</evidence>
<reference evidence="3 4" key="1">
    <citation type="journal article" date="2016" name="Front. Microbiol.">
        <title>Genome and transcriptome sequences reveal the specific parasitism of the nematophagous Purpureocillium lilacinum 36-1.</title>
        <authorList>
            <person name="Xie J."/>
            <person name="Li S."/>
            <person name="Mo C."/>
            <person name="Xiao X."/>
            <person name="Peng D."/>
            <person name="Wang G."/>
            <person name="Xiao Y."/>
        </authorList>
    </citation>
    <scope>NUCLEOTIDE SEQUENCE [LARGE SCALE GENOMIC DNA]</scope>
    <source>
        <strain evidence="3 4">36-1</strain>
    </source>
</reference>
<dbReference type="EMBL" id="LCWV01000013">
    <property type="protein sequence ID" value="PWI69109.1"/>
    <property type="molecule type" value="Genomic_DNA"/>
</dbReference>
<proteinExistence type="predicted"/>
<accession>A0A2U3E3Q1</accession>
<feature type="transmembrane region" description="Helical" evidence="2">
    <location>
        <begin position="132"/>
        <end position="156"/>
    </location>
</feature>
<sequence>MQHGDTCYFILLVRIPAHQQLIKLTGPFQAKVTLPSTTSEAIPTPNHFSRGSTPNPPVSLTSIIPPWPSSDSKPGPGMTNKAYRHLPLPAATTNSAMPTTRTPQTWKLAALSGLLFLWSAAITLTRGTHRDFLLLVFGVALPSAILVLMVFILALMTGSRTRRREHAPVADDTADLERVWVLVEAKER</sequence>
<name>A0A2U3E3Q1_PURLI</name>
<evidence type="ECO:0000313" key="4">
    <source>
        <dbReference type="Proteomes" id="UP000245956"/>
    </source>
</evidence>
<protein>
    <submittedName>
        <fullName evidence="3">Uncharacterized protein</fullName>
    </submittedName>
</protein>
<keyword evidence="2" id="KW-1133">Transmembrane helix</keyword>